<dbReference type="GO" id="GO:0051539">
    <property type="term" value="F:4 iron, 4 sulfur cluster binding"/>
    <property type="evidence" value="ECO:0007669"/>
    <property type="project" value="UniProtKB-UniRule"/>
</dbReference>
<accession>A0A926HU27</accession>
<dbReference type="GO" id="GO:0052693">
    <property type="term" value="F:epoxyqueuosine reductase activity"/>
    <property type="evidence" value="ECO:0007669"/>
    <property type="project" value="UniProtKB-UniRule"/>
</dbReference>
<dbReference type="EC" id="1.17.99.6" evidence="4 17"/>
<keyword evidence="14 17" id="KW-0676">Redox-active center</keyword>
<evidence type="ECO:0000256" key="5">
    <source>
        <dbReference type="ARBA" id="ARBA00016895"/>
    </source>
</evidence>
<sequence length="220" mass="25098">MPVQNAQREMERIIAELGGRRARLLLHGCCAPCSSYVLETLSRAFDIVLYYYNPNISPQEEYSRRLDEVRRLVGQMPLEGSVTVESGAYEPARFAELARGREDEPEGGSRCRACYELRLREAAAAAARLGCEFFTTTLSISPHKNAAWLNELGEQIERETGVRYLPADFKKRGGTKRSIELSRQYDLYRQDYCGCIYSKREAARRRERTGRGQETDAVIQ</sequence>
<evidence type="ECO:0000256" key="10">
    <source>
        <dbReference type="ARBA" id="ARBA00023002"/>
    </source>
</evidence>
<evidence type="ECO:0000256" key="16">
    <source>
        <dbReference type="ARBA" id="ARBA00047415"/>
    </source>
</evidence>
<keyword evidence="6 17" id="KW-0004">4Fe-4S</keyword>
<dbReference type="AlphaFoldDB" id="A0A926HU27"/>
<dbReference type="GO" id="GO:0008616">
    <property type="term" value="P:tRNA queuosine(34) biosynthetic process"/>
    <property type="evidence" value="ECO:0007669"/>
    <property type="project" value="UniProtKB-UniRule"/>
</dbReference>
<feature type="binding site" evidence="17">
    <location>
        <position position="111"/>
    </location>
    <ligand>
        <name>[4Fe-4S] cluster</name>
        <dbReference type="ChEBI" id="CHEBI:49883"/>
    </ligand>
</feature>
<evidence type="ECO:0000256" key="15">
    <source>
        <dbReference type="ARBA" id="ARBA00031446"/>
    </source>
</evidence>
<dbReference type="InterPro" id="IPR003828">
    <property type="entry name" value="QueH"/>
</dbReference>
<evidence type="ECO:0000256" key="14">
    <source>
        <dbReference type="ARBA" id="ARBA00023284"/>
    </source>
</evidence>
<dbReference type="EMBL" id="JACRSP010000002">
    <property type="protein sequence ID" value="MBC8535878.1"/>
    <property type="molecule type" value="Genomic_DNA"/>
</dbReference>
<organism evidence="18 19">
    <name type="scientific">Feifania hominis</name>
    <dbReference type="NCBI Taxonomy" id="2763660"/>
    <lineage>
        <taxon>Bacteria</taxon>
        <taxon>Bacillati</taxon>
        <taxon>Bacillota</taxon>
        <taxon>Clostridia</taxon>
        <taxon>Eubacteriales</taxon>
        <taxon>Feifaniaceae</taxon>
        <taxon>Feifania</taxon>
    </lineage>
</organism>
<evidence type="ECO:0000256" key="7">
    <source>
        <dbReference type="ARBA" id="ARBA00022694"/>
    </source>
</evidence>
<keyword evidence="12 17" id="KW-0411">Iron-sulfur</keyword>
<comment type="pathway">
    <text evidence="2 17">tRNA modification; tRNA-queuosine biosynthesis.</text>
</comment>
<dbReference type="PANTHER" id="PTHR36701:SF1">
    <property type="entry name" value="EPOXYQUEUOSINE REDUCTASE QUEH"/>
    <property type="match status" value="1"/>
</dbReference>
<evidence type="ECO:0000256" key="8">
    <source>
        <dbReference type="ARBA" id="ARBA00022723"/>
    </source>
</evidence>
<evidence type="ECO:0000256" key="6">
    <source>
        <dbReference type="ARBA" id="ARBA00022485"/>
    </source>
</evidence>
<comment type="caution">
    <text evidence="18">The sequence shown here is derived from an EMBL/GenBank/DDBJ whole genome shotgun (WGS) entry which is preliminary data.</text>
</comment>
<keyword evidence="7 17" id="KW-0819">tRNA processing</keyword>
<keyword evidence="11 17" id="KW-0408">Iron</keyword>
<comment type="catalytic activity">
    <reaction evidence="16 17">
        <text>epoxyqueuosine(34) in tRNA + AH2 = queuosine(34) in tRNA + A + H2O</text>
        <dbReference type="Rhea" id="RHEA:32159"/>
        <dbReference type="Rhea" id="RHEA-COMP:18571"/>
        <dbReference type="Rhea" id="RHEA-COMP:18582"/>
        <dbReference type="ChEBI" id="CHEBI:13193"/>
        <dbReference type="ChEBI" id="CHEBI:15377"/>
        <dbReference type="ChEBI" id="CHEBI:17499"/>
        <dbReference type="ChEBI" id="CHEBI:194431"/>
        <dbReference type="ChEBI" id="CHEBI:194443"/>
        <dbReference type="EC" id="1.17.99.6"/>
    </reaction>
</comment>
<protein>
    <recommendedName>
        <fullName evidence="5 17">Epoxyqueuosine reductase QueH</fullName>
        <ecNumber evidence="4 17">1.17.99.6</ecNumber>
    </recommendedName>
    <alternativeName>
        <fullName evidence="15 17">Queuosine biosynthesis protein QueH</fullName>
    </alternativeName>
</protein>
<evidence type="ECO:0000256" key="13">
    <source>
        <dbReference type="ARBA" id="ARBA00023157"/>
    </source>
</evidence>
<keyword evidence="19" id="KW-1185">Reference proteome</keyword>
<comment type="similarity">
    <text evidence="3 17">Belongs to the QueH family.</text>
</comment>
<keyword evidence="9 17" id="KW-0671">Queuosine biosynthesis</keyword>
<evidence type="ECO:0000313" key="18">
    <source>
        <dbReference type="EMBL" id="MBC8535878.1"/>
    </source>
</evidence>
<feature type="binding site" evidence="17">
    <location>
        <position position="114"/>
    </location>
    <ligand>
        <name>[4Fe-4S] cluster</name>
        <dbReference type="ChEBI" id="CHEBI:49883"/>
    </ligand>
</feature>
<evidence type="ECO:0000256" key="2">
    <source>
        <dbReference type="ARBA" id="ARBA00004691"/>
    </source>
</evidence>
<dbReference type="Proteomes" id="UP000620366">
    <property type="component" value="Unassembled WGS sequence"/>
</dbReference>
<evidence type="ECO:0000256" key="3">
    <source>
        <dbReference type="ARBA" id="ARBA00008207"/>
    </source>
</evidence>
<dbReference type="Pfam" id="PF02677">
    <property type="entry name" value="QueH"/>
    <property type="match status" value="1"/>
</dbReference>
<gene>
    <name evidence="17" type="primary">queH</name>
    <name evidence="18" type="ORF">H8695_04125</name>
</gene>
<evidence type="ECO:0000256" key="12">
    <source>
        <dbReference type="ARBA" id="ARBA00023014"/>
    </source>
</evidence>
<feature type="binding site" evidence="17">
    <location>
        <position position="30"/>
    </location>
    <ligand>
        <name>[4Fe-4S] cluster</name>
        <dbReference type="ChEBI" id="CHEBI:49883"/>
    </ligand>
</feature>
<keyword evidence="8 17" id="KW-0479">Metal-binding</keyword>
<dbReference type="GO" id="GO:0046872">
    <property type="term" value="F:metal ion binding"/>
    <property type="evidence" value="ECO:0007669"/>
    <property type="project" value="UniProtKB-KW"/>
</dbReference>
<evidence type="ECO:0000256" key="9">
    <source>
        <dbReference type="ARBA" id="ARBA00022785"/>
    </source>
</evidence>
<evidence type="ECO:0000256" key="11">
    <source>
        <dbReference type="ARBA" id="ARBA00023004"/>
    </source>
</evidence>
<dbReference type="HAMAP" id="MF_02089">
    <property type="entry name" value="QueH"/>
    <property type="match status" value="1"/>
</dbReference>
<comment type="function">
    <text evidence="1 17">Catalyzes the conversion of epoxyqueuosine (oQ) to queuosine (Q), which is a hypermodified base found in the wobble positions of tRNA(Asp), tRNA(Asn), tRNA(His) and tRNA(Tyr).</text>
</comment>
<feature type="disulfide bond" description="Redox-active" evidence="17">
    <location>
        <begin position="193"/>
        <end position="195"/>
    </location>
</feature>
<name>A0A926HU27_9FIRM</name>
<evidence type="ECO:0000313" key="19">
    <source>
        <dbReference type="Proteomes" id="UP000620366"/>
    </source>
</evidence>
<feature type="binding site" evidence="17">
    <location>
        <position position="29"/>
    </location>
    <ligand>
        <name>[4Fe-4S] cluster</name>
        <dbReference type="ChEBI" id="CHEBI:49883"/>
    </ligand>
</feature>
<reference evidence="18" key="1">
    <citation type="submission" date="2020-08" db="EMBL/GenBank/DDBJ databases">
        <title>Genome public.</title>
        <authorList>
            <person name="Liu C."/>
            <person name="Sun Q."/>
        </authorList>
    </citation>
    <scope>NUCLEOTIDE SEQUENCE</scope>
    <source>
        <strain evidence="18">BX7</strain>
    </source>
</reference>
<keyword evidence="10 17" id="KW-0560">Oxidoreductase</keyword>
<dbReference type="PANTHER" id="PTHR36701">
    <property type="entry name" value="EPOXYQUEUOSINE REDUCTASE QUEH"/>
    <property type="match status" value="1"/>
</dbReference>
<keyword evidence="13 17" id="KW-1015">Disulfide bond</keyword>
<evidence type="ECO:0000256" key="4">
    <source>
        <dbReference type="ARBA" id="ARBA00012622"/>
    </source>
</evidence>
<proteinExistence type="inferred from homology"/>
<dbReference type="RefSeq" id="WP_249299620.1">
    <property type="nucleotide sequence ID" value="NZ_JACRSP010000002.1"/>
</dbReference>
<evidence type="ECO:0000256" key="17">
    <source>
        <dbReference type="HAMAP-Rule" id="MF_02089"/>
    </source>
</evidence>
<evidence type="ECO:0000256" key="1">
    <source>
        <dbReference type="ARBA" id="ARBA00002268"/>
    </source>
</evidence>